<name>A0A0V1GS23_TRIPS</name>
<dbReference type="EMBL" id="JYDS01000728">
    <property type="protein sequence ID" value="KRZ00890.1"/>
    <property type="molecule type" value="Genomic_DNA"/>
</dbReference>
<sequence>LRGVLTKFIFCYGVFCPIVQSTKNRFLTLHYANNDRHKGDPFYYYSKVLQISICITIIQNDAYLYGKVNGAKKVKTRMTRSKSRTVLRRTRDEKSYLNTLRRVLTKFIFCYGVFCPIVSSTKSRFLALHYANNDRHKGELLSVKINLMKQKKNENANNTKRITDGT</sequence>
<reference evidence="1 2" key="1">
    <citation type="submission" date="2015-01" db="EMBL/GenBank/DDBJ databases">
        <title>Evolution of Trichinella species and genotypes.</title>
        <authorList>
            <person name="Korhonen P.K."/>
            <person name="Edoardo P."/>
            <person name="Giuseppe L.R."/>
            <person name="Gasser R.B."/>
        </authorList>
    </citation>
    <scope>NUCLEOTIDE SEQUENCE [LARGE SCALE GENOMIC DNA]</scope>
    <source>
        <strain evidence="1">ISS588</strain>
    </source>
</reference>
<dbReference type="Proteomes" id="UP000054805">
    <property type="component" value="Unassembled WGS sequence"/>
</dbReference>
<gene>
    <name evidence="1" type="ORF">T4B_14321</name>
</gene>
<proteinExistence type="predicted"/>
<feature type="non-terminal residue" evidence="1">
    <location>
        <position position="1"/>
    </location>
</feature>
<dbReference type="AlphaFoldDB" id="A0A0V1GS23"/>
<comment type="caution">
    <text evidence="1">The sequence shown here is derived from an EMBL/GenBank/DDBJ whole genome shotgun (WGS) entry which is preliminary data.</text>
</comment>
<organism evidence="1 2">
    <name type="scientific">Trichinella pseudospiralis</name>
    <name type="common">Parasitic roundworm</name>
    <dbReference type="NCBI Taxonomy" id="6337"/>
    <lineage>
        <taxon>Eukaryota</taxon>
        <taxon>Metazoa</taxon>
        <taxon>Ecdysozoa</taxon>
        <taxon>Nematoda</taxon>
        <taxon>Enoplea</taxon>
        <taxon>Dorylaimia</taxon>
        <taxon>Trichinellida</taxon>
        <taxon>Trichinellidae</taxon>
        <taxon>Trichinella</taxon>
    </lineage>
</organism>
<evidence type="ECO:0000313" key="2">
    <source>
        <dbReference type="Proteomes" id="UP000054805"/>
    </source>
</evidence>
<feature type="non-terminal residue" evidence="1">
    <location>
        <position position="166"/>
    </location>
</feature>
<keyword evidence="2" id="KW-1185">Reference proteome</keyword>
<accession>A0A0V1GS23</accession>
<protein>
    <submittedName>
        <fullName evidence="1">Uncharacterized protein</fullName>
    </submittedName>
</protein>
<evidence type="ECO:0000313" key="1">
    <source>
        <dbReference type="EMBL" id="KRZ00890.1"/>
    </source>
</evidence>